<dbReference type="Pfam" id="PF01344">
    <property type="entry name" value="Kelch_1"/>
    <property type="match status" value="2"/>
</dbReference>
<dbReference type="EMBL" id="CADCUI010000060">
    <property type="protein sequence ID" value="CAA9358809.1"/>
    <property type="molecule type" value="Genomic_DNA"/>
</dbReference>
<dbReference type="GO" id="GO:0008410">
    <property type="term" value="F:CoA-transferase activity"/>
    <property type="evidence" value="ECO:0007669"/>
    <property type="project" value="InterPro"/>
</dbReference>
<evidence type="ECO:0000313" key="3">
    <source>
        <dbReference type="EMBL" id="CAA9358809.1"/>
    </source>
</evidence>
<dbReference type="Gene3D" id="2.130.10.80">
    <property type="entry name" value="Galactose oxidase/kelch, beta-propeller"/>
    <property type="match status" value="2"/>
</dbReference>
<dbReference type="InterPro" id="IPR015915">
    <property type="entry name" value="Kelch-typ_b-propeller"/>
</dbReference>
<dbReference type="PANTHER" id="PTHR24412:SF489">
    <property type="entry name" value="RING FINGER DOMAIN AND KELCH REPEAT-CONTAINING PROTEIN DDB_G0271372"/>
    <property type="match status" value="1"/>
</dbReference>
<proteinExistence type="predicted"/>
<dbReference type="InterPro" id="IPR037293">
    <property type="entry name" value="Gal_Oxidase_central_sf"/>
</dbReference>
<evidence type="ECO:0000256" key="1">
    <source>
        <dbReference type="ARBA" id="ARBA00022441"/>
    </source>
</evidence>
<gene>
    <name evidence="3" type="ORF">AVDCRST_MAG34-2304</name>
</gene>
<dbReference type="SUPFAM" id="SSF117281">
    <property type="entry name" value="Kelch motif"/>
    <property type="match status" value="1"/>
</dbReference>
<evidence type="ECO:0000256" key="2">
    <source>
        <dbReference type="ARBA" id="ARBA00022737"/>
    </source>
</evidence>
<dbReference type="SMART" id="SM00612">
    <property type="entry name" value="Kelch"/>
    <property type="match status" value="3"/>
</dbReference>
<dbReference type="AlphaFoldDB" id="A0A6J4MIW1"/>
<dbReference type="PANTHER" id="PTHR24412">
    <property type="entry name" value="KELCH PROTEIN"/>
    <property type="match status" value="1"/>
</dbReference>
<sequence>MAGGCDDDGCGEATPSSFVLSGTGMSRVEDLVDARDAHTAVPLDDGRVLAVGGFAGEGLPPLKTAEIFDPRSGRWTTTGSLTLGRGGHAAALLGDGRVLVAGGWVGPSAFTDTTEIFDPVAGTFSPGPKLPQRADGLAAASLPDGCALVVGGQVGSQVATGQAVTICPDGTLKQVEPLATARFKHGAVVLDSGQVLVVGGTPDDTALLHSTEVFDPVSLRFRAGPDLVSGRYKLADSTVALPGNRAVVAGGGEGVEVVDVAAGQARRIEAFNGGPRSFSTVGVTNGLLVLVGGYDEEIRLTQTYLSAPVEHL</sequence>
<keyword evidence="1" id="KW-0880">Kelch repeat</keyword>
<protein>
    <submittedName>
        <fullName evidence="3">Uncharacterized protein</fullName>
    </submittedName>
</protein>
<dbReference type="InterPro" id="IPR004163">
    <property type="entry name" value="CoA_transf_BS"/>
</dbReference>
<name>A0A6J4MIW1_9ACTN</name>
<accession>A0A6J4MIW1</accession>
<dbReference type="InterPro" id="IPR006652">
    <property type="entry name" value="Kelch_1"/>
</dbReference>
<dbReference type="PROSITE" id="PS01273">
    <property type="entry name" value="COA_TRANSF_1"/>
    <property type="match status" value="1"/>
</dbReference>
<reference evidence="3" key="1">
    <citation type="submission" date="2020-02" db="EMBL/GenBank/DDBJ databases">
        <authorList>
            <person name="Meier V. D."/>
        </authorList>
    </citation>
    <scope>NUCLEOTIDE SEQUENCE</scope>
    <source>
        <strain evidence="3">AVDCRST_MAG34</strain>
    </source>
</reference>
<keyword evidence="2" id="KW-0677">Repeat</keyword>
<organism evidence="3">
    <name type="scientific">uncultured Nocardioidaceae bacterium</name>
    <dbReference type="NCBI Taxonomy" id="253824"/>
    <lineage>
        <taxon>Bacteria</taxon>
        <taxon>Bacillati</taxon>
        <taxon>Actinomycetota</taxon>
        <taxon>Actinomycetes</taxon>
        <taxon>Propionibacteriales</taxon>
        <taxon>Nocardioidaceae</taxon>
        <taxon>environmental samples</taxon>
    </lineage>
</organism>
<dbReference type="Gene3D" id="2.120.10.80">
    <property type="entry name" value="Kelch-type beta propeller"/>
    <property type="match status" value="1"/>
</dbReference>